<dbReference type="Pfam" id="PF01266">
    <property type="entry name" value="DAO"/>
    <property type="match status" value="1"/>
</dbReference>
<comment type="similarity">
    <text evidence="5">Belongs to the L2HGDH family.</text>
</comment>
<dbReference type="AlphaFoldDB" id="A0A7X6DBW2"/>
<dbReference type="Gene3D" id="3.50.50.60">
    <property type="entry name" value="FAD/NAD(P)-binding domain"/>
    <property type="match status" value="1"/>
</dbReference>
<dbReference type="PANTHER" id="PTHR43104:SF4">
    <property type="entry name" value="L-2-HYDROXYGLUTARATE DEHYDROGENASE, MITOCHONDRIAL"/>
    <property type="match status" value="1"/>
</dbReference>
<name>A0A7X6DBW2_9BURK</name>
<feature type="domain" description="FAD dependent oxidoreductase" evidence="6">
    <location>
        <begin position="7"/>
        <end position="368"/>
    </location>
</feature>
<keyword evidence="3" id="KW-0274">FAD</keyword>
<keyword evidence="8" id="KW-1185">Reference proteome</keyword>
<reference evidence="7 8" key="1">
    <citation type="journal article" date="2020" name="Nature">
        <title>Bacterial chemolithoautotrophy via manganese oxidation.</title>
        <authorList>
            <person name="Yu H."/>
            <person name="Leadbetter J.R."/>
        </authorList>
    </citation>
    <scope>NUCLEOTIDE SEQUENCE [LARGE SCALE GENOMIC DNA]</scope>
    <source>
        <strain evidence="7 8">RBP-1</strain>
    </source>
</reference>
<evidence type="ECO:0000313" key="8">
    <source>
        <dbReference type="Proteomes" id="UP000521868"/>
    </source>
</evidence>
<dbReference type="GO" id="GO:0047545">
    <property type="term" value="F:(S)-2-hydroxyglutarate dehydrogenase activity"/>
    <property type="evidence" value="ECO:0007669"/>
    <property type="project" value="TreeGrafter"/>
</dbReference>
<dbReference type="SUPFAM" id="SSF51905">
    <property type="entry name" value="FAD/NAD(P)-binding domain"/>
    <property type="match status" value="1"/>
</dbReference>
<evidence type="ECO:0000313" key="7">
    <source>
        <dbReference type="EMBL" id="NKE64325.1"/>
    </source>
</evidence>
<protein>
    <submittedName>
        <fullName evidence="7">NAD(P)/FAD-dependent oxidoreductase</fullName>
    </submittedName>
</protein>
<organism evidence="7 8">
    <name type="scientific">Ramlibacter lithotrophicus</name>
    <dbReference type="NCBI Taxonomy" id="2606681"/>
    <lineage>
        <taxon>Bacteria</taxon>
        <taxon>Pseudomonadati</taxon>
        <taxon>Pseudomonadota</taxon>
        <taxon>Betaproteobacteria</taxon>
        <taxon>Burkholderiales</taxon>
        <taxon>Comamonadaceae</taxon>
        <taxon>Ramlibacter</taxon>
    </lineage>
</organism>
<evidence type="ECO:0000256" key="4">
    <source>
        <dbReference type="ARBA" id="ARBA00023002"/>
    </source>
</evidence>
<evidence type="ECO:0000256" key="3">
    <source>
        <dbReference type="ARBA" id="ARBA00022827"/>
    </source>
</evidence>
<dbReference type="PANTHER" id="PTHR43104">
    <property type="entry name" value="L-2-HYDROXYGLUTARATE DEHYDROGENASE, MITOCHONDRIAL"/>
    <property type="match status" value="1"/>
</dbReference>
<sequence length="375" mass="39191">MMDQVDSIVIGAGAVGLAVGRALAASGRETIVVEAEPAIGQGVSSRNSEVIHAGLYYPTGSLKARLCVRGKELLYALCASHGVEHRRCGKLVVATTDAEAAALLTIQARADANGVPVQWLDAGQAKALEPALHCVAALLSPTTGIVDSHGFMLALQGDLERAGGMVALGSAVDAVVLGSGGAPHVVRMADGSEVAAREVVNSASLHACALARRFDGLDARFIPQEHFAKGNYYSLGGRAPFTHLIYPAPADAWLGVHLTLDLGGQAKFGPDLEWLQARRPKDIDYTVDPRRADGFYAEVRRYWPGLPDGALQPSYSGVRPKIYGPGEKAPDFRVDGPPLHGVGGLVNLFGIESPGLTSALAIAEHVTSLLEGATT</sequence>
<keyword evidence="4" id="KW-0560">Oxidoreductase</keyword>
<comment type="caution">
    <text evidence="7">The sequence shown here is derived from an EMBL/GenBank/DDBJ whole genome shotgun (WGS) entry which is preliminary data.</text>
</comment>
<evidence type="ECO:0000256" key="1">
    <source>
        <dbReference type="ARBA" id="ARBA00001974"/>
    </source>
</evidence>
<dbReference type="EMBL" id="VTOX01000001">
    <property type="protein sequence ID" value="NKE64325.1"/>
    <property type="molecule type" value="Genomic_DNA"/>
</dbReference>
<comment type="cofactor">
    <cofactor evidence="1">
        <name>FAD</name>
        <dbReference type="ChEBI" id="CHEBI:57692"/>
    </cofactor>
</comment>
<dbReference type="InterPro" id="IPR036188">
    <property type="entry name" value="FAD/NAD-bd_sf"/>
</dbReference>
<dbReference type="Gene3D" id="3.30.9.10">
    <property type="entry name" value="D-Amino Acid Oxidase, subunit A, domain 2"/>
    <property type="match status" value="1"/>
</dbReference>
<keyword evidence="2" id="KW-0285">Flavoprotein</keyword>
<dbReference type="InterPro" id="IPR006076">
    <property type="entry name" value="FAD-dep_OxRdtase"/>
</dbReference>
<gene>
    <name evidence="7" type="ORF">RAMLITH_00705</name>
</gene>
<evidence type="ECO:0000256" key="2">
    <source>
        <dbReference type="ARBA" id="ARBA00022630"/>
    </source>
</evidence>
<accession>A0A7X6DBW2</accession>
<dbReference type="Proteomes" id="UP000521868">
    <property type="component" value="Unassembled WGS sequence"/>
</dbReference>
<proteinExistence type="inferred from homology"/>
<evidence type="ECO:0000259" key="6">
    <source>
        <dbReference type="Pfam" id="PF01266"/>
    </source>
</evidence>
<evidence type="ECO:0000256" key="5">
    <source>
        <dbReference type="ARBA" id="ARBA00037941"/>
    </source>
</evidence>